<gene>
    <name evidence="1" type="ORF">LHGZ1_2113</name>
</gene>
<evidence type="ECO:0000313" key="2">
    <source>
        <dbReference type="Proteomes" id="UP000197424"/>
    </source>
</evidence>
<protein>
    <submittedName>
        <fullName evidence="1">Uncharacterized protein</fullName>
    </submittedName>
</protein>
<dbReference type="Proteomes" id="UP000197424">
    <property type="component" value="Chromosome"/>
</dbReference>
<evidence type="ECO:0000313" key="1">
    <source>
        <dbReference type="EMBL" id="ASJ24944.1"/>
    </source>
</evidence>
<organism evidence="1 2">
    <name type="scientific">Laribacter hongkongensis</name>
    <dbReference type="NCBI Taxonomy" id="168471"/>
    <lineage>
        <taxon>Bacteria</taxon>
        <taxon>Pseudomonadati</taxon>
        <taxon>Pseudomonadota</taxon>
        <taxon>Betaproteobacteria</taxon>
        <taxon>Neisseriales</taxon>
        <taxon>Aquaspirillaceae</taxon>
        <taxon>Laribacter</taxon>
    </lineage>
</organism>
<proteinExistence type="predicted"/>
<reference evidence="2" key="1">
    <citation type="submission" date="2017-06" db="EMBL/GenBank/DDBJ databases">
        <title>Whole genome sequence of Laribacter hongkongensis LHGZ1.</title>
        <authorList>
            <person name="Chen D."/>
            <person name="Wu H."/>
            <person name="Chen J."/>
        </authorList>
    </citation>
    <scope>NUCLEOTIDE SEQUENCE [LARGE SCALE GENOMIC DNA]</scope>
    <source>
        <strain evidence="2">LHGZ1</strain>
    </source>
</reference>
<accession>A0A248LKG1</accession>
<name>A0A248LKG1_9NEIS</name>
<dbReference type="AlphaFoldDB" id="A0A248LKG1"/>
<dbReference type="EMBL" id="CP022115">
    <property type="protein sequence ID" value="ASJ24944.1"/>
    <property type="molecule type" value="Genomic_DNA"/>
</dbReference>
<sequence length="41" mass="4632">MFQSFMPRPTGDSQTENARYGWLAARYAHGCRKMLAKPAEG</sequence>